<gene>
    <name evidence="2" type="ORF">CRG98_028636</name>
</gene>
<evidence type="ECO:0000313" key="3">
    <source>
        <dbReference type="Proteomes" id="UP000233551"/>
    </source>
</evidence>
<feature type="compositionally biased region" description="Polar residues" evidence="1">
    <location>
        <begin position="31"/>
        <end position="43"/>
    </location>
</feature>
<name>A0A2I0J421_PUNGR</name>
<feature type="compositionally biased region" description="Basic and acidic residues" evidence="1">
    <location>
        <begin position="1"/>
        <end position="13"/>
    </location>
</feature>
<protein>
    <submittedName>
        <fullName evidence="2">Uncharacterized protein</fullName>
    </submittedName>
</protein>
<accession>A0A2I0J421</accession>
<reference evidence="2 3" key="1">
    <citation type="submission" date="2017-11" db="EMBL/GenBank/DDBJ databases">
        <title>De-novo sequencing of pomegranate (Punica granatum L.) genome.</title>
        <authorList>
            <person name="Akparov Z."/>
            <person name="Amiraslanov A."/>
            <person name="Hajiyeva S."/>
            <person name="Abbasov M."/>
            <person name="Kaur K."/>
            <person name="Hamwieh A."/>
            <person name="Solovyev V."/>
            <person name="Salamov A."/>
            <person name="Braich B."/>
            <person name="Kosarev P."/>
            <person name="Mahmoud A."/>
            <person name="Hajiyev E."/>
            <person name="Babayeva S."/>
            <person name="Izzatullayeva V."/>
            <person name="Mammadov A."/>
            <person name="Mammadov A."/>
            <person name="Sharifova S."/>
            <person name="Ojaghi J."/>
            <person name="Eynullazada K."/>
            <person name="Bayramov B."/>
            <person name="Abdulazimova A."/>
            <person name="Shahmuradov I."/>
        </authorList>
    </citation>
    <scope>NUCLEOTIDE SEQUENCE [LARGE SCALE GENOMIC DNA]</scope>
    <source>
        <strain evidence="3">cv. AG2017</strain>
        <tissue evidence="2">Leaf</tissue>
    </source>
</reference>
<proteinExistence type="predicted"/>
<keyword evidence="3" id="KW-1185">Reference proteome</keyword>
<dbReference type="EMBL" id="PGOL01002070">
    <property type="protein sequence ID" value="PKI50974.1"/>
    <property type="molecule type" value="Genomic_DNA"/>
</dbReference>
<dbReference type="AlphaFoldDB" id="A0A2I0J421"/>
<evidence type="ECO:0000313" key="2">
    <source>
        <dbReference type="EMBL" id="PKI50974.1"/>
    </source>
</evidence>
<comment type="caution">
    <text evidence="2">The sequence shown here is derived from an EMBL/GenBank/DDBJ whole genome shotgun (WGS) entry which is preliminary data.</text>
</comment>
<organism evidence="2 3">
    <name type="scientific">Punica granatum</name>
    <name type="common">Pomegranate</name>
    <dbReference type="NCBI Taxonomy" id="22663"/>
    <lineage>
        <taxon>Eukaryota</taxon>
        <taxon>Viridiplantae</taxon>
        <taxon>Streptophyta</taxon>
        <taxon>Embryophyta</taxon>
        <taxon>Tracheophyta</taxon>
        <taxon>Spermatophyta</taxon>
        <taxon>Magnoliopsida</taxon>
        <taxon>eudicotyledons</taxon>
        <taxon>Gunneridae</taxon>
        <taxon>Pentapetalae</taxon>
        <taxon>rosids</taxon>
        <taxon>malvids</taxon>
        <taxon>Myrtales</taxon>
        <taxon>Lythraceae</taxon>
        <taxon>Punica</taxon>
    </lineage>
</organism>
<feature type="region of interest" description="Disordered" evidence="1">
    <location>
        <begin position="1"/>
        <end position="43"/>
    </location>
</feature>
<sequence>MEDPTSKGEESSKKVPAISSSSSGRRGKEISVNTVNTAQQAPQQYSMNYTVAPLVTPSYAPQAPQYRPQAPTQSIYYSAKL</sequence>
<evidence type="ECO:0000256" key="1">
    <source>
        <dbReference type="SAM" id="MobiDB-lite"/>
    </source>
</evidence>
<dbReference type="Proteomes" id="UP000233551">
    <property type="component" value="Unassembled WGS sequence"/>
</dbReference>